<evidence type="ECO:0000313" key="1">
    <source>
        <dbReference type="EMBL" id="TNV85611.1"/>
    </source>
</evidence>
<gene>
    <name evidence="1" type="ORF">FGO68_gene15519</name>
</gene>
<protein>
    <submittedName>
        <fullName evidence="1">Uncharacterized protein</fullName>
    </submittedName>
</protein>
<evidence type="ECO:0000313" key="2">
    <source>
        <dbReference type="Proteomes" id="UP000785679"/>
    </source>
</evidence>
<dbReference type="EMBL" id="RRYP01001687">
    <property type="protein sequence ID" value="TNV85611.1"/>
    <property type="molecule type" value="Genomic_DNA"/>
</dbReference>
<comment type="caution">
    <text evidence="1">The sequence shown here is derived from an EMBL/GenBank/DDBJ whole genome shotgun (WGS) entry which is preliminary data.</text>
</comment>
<proteinExistence type="predicted"/>
<name>A0A8J8T8Q5_HALGN</name>
<keyword evidence="2" id="KW-1185">Reference proteome</keyword>
<dbReference type="AlphaFoldDB" id="A0A8J8T8Q5"/>
<reference evidence="1" key="1">
    <citation type="submission" date="2019-06" db="EMBL/GenBank/DDBJ databases">
        <authorList>
            <person name="Zheng W."/>
        </authorList>
    </citation>
    <scope>NUCLEOTIDE SEQUENCE</scope>
    <source>
        <strain evidence="1">QDHG01</strain>
    </source>
</reference>
<organism evidence="1 2">
    <name type="scientific">Halteria grandinella</name>
    <dbReference type="NCBI Taxonomy" id="5974"/>
    <lineage>
        <taxon>Eukaryota</taxon>
        <taxon>Sar</taxon>
        <taxon>Alveolata</taxon>
        <taxon>Ciliophora</taxon>
        <taxon>Intramacronucleata</taxon>
        <taxon>Spirotrichea</taxon>
        <taxon>Stichotrichia</taxon>
        <taxon>Sporadotrichida</taxon>
        <taxon>Halteriidae</taxon>
        <taxon>Halteria</taxon>
    </lineage>
</organism>
<sequence>MEHRKQHDKGCRILRDVILQEPSLSQQPCFQLFYKPIMQQASCATDSGTRVAVQLRLCKQQQYELLKKQSV</sequence>
<dbReference type="Proteomes" id="UP000785679">
    <property type="component" value="Unassembled WGS sequence"/>
</dbReference>
<accession>A0A8J8T8Q5</accession>